<reference evidence="2" key="1">
    <citation type="journal article" date="2023" name="G3 (Bethesda)">
        <title>Whole genome assemblies of Zophobas morio and Tenebrio molitor.</title>
        <authorList>
            <person name="Kaur S."/>
            <person name="Stinson S.A."/>
            <person name="diCenzo G.C."/>
        </authorList>
    </citation>
    <scope>NUCLEOTIDE SEQUENCE</scope>
    <source>
        <strain evidence="2">QUZm001</strain>
    </source>
</reference>
<dbReference type="Proteomes" id="UP001168821">
    <property type="component" value="Unassembled WGS sequence"/>
</dbReference>
<keyword evidence="1" id="KW-0812">Transmembrane</keyword>
<name>A0AA38MM74_9CUCU</name>
<keyword evidence="1" id="KW-0472">Membrane</keyword>
<keyword evidence="3" id="KW-1185">Reference proteome</keyword>
<keyword evidence="1" id="KW-1133">Transmembrane helix</keyword>
<gene>
    <name evidence="2" type="ORF">Zmor_007578</name>
</gene>
<proteinExistence type="predicted"/>
<dbReference type="PROSITE" id="PS51257">
    <property type="entry name" value="PROKAR_LIPOPROTEIN"/>
    <property type="match status" value="1"/>
</dbReference>
<evidence type="ECO:0000256" key="1">
    <source>
        <dbReference type="SAM" id="Phobius"/>
    </source>
</evidence>
<sequence length="116" mass="12701">MKQFLLDVCIRDDNDLSKGPLKFGSGAGGGAGCVVFVSYLFRVLSSTRLICNAGPGRRKNGRGREWVFGGERTNSRSEQEGELFRLEEGRVGDVFMEGKRKDAELEAARNGPKQCG</sequence>
<dbReference type="AlphaFoldDB" id="A0AA38MM74"/>
<evidence type="ECO:0000313" key="3">
    <source>
        <dbReference type="Proteomes" id="UP001168821"/>
    </source>
</evidence>
<accession>A0AA38MM74</accession>
<comment type="caution">
    <text evidence="2">The sequence shown here is derived from an EMBL/GenBank/DDBJ whole genome shotgun (WGS) entry which is preliminary data.</text>
</comment>
<organism evidence="2 3">
    <name type="scientific">Zophobas morio</name>
    <dbReference type="NCBI Taxonomy" id="2755281"/>
    <lineage>
        <taxon>Eukaryota</taxon>
        <taxon>Metazoa</taxon>
        <taxon>Ecdysozoa</taxon>
        <taxon>Arthropoda</taxon>
        <taxon>Hexapoda</taxon>
        <taxon>Insecta</taxon>
        <taxon>Pterygota</taxon>
        <taxon>Neoptera</taxon>
        <taxon>Endopterygota</taxon>
        <taxon>Coleoptera</taxon>
        <taxon>Polyphaga</taxon>
        <taxon>Cucujiformia</taxon>
        <taxon>Tenebrionidae</taxon>
        <taxon>Zophobas</taxon>
    </lineage>
</organism>
<protein>
    <submittedName>
        <fullName evidence="2">Uncharacterized protein</fullName>
    </submittedName>
</protein>
<dbReference type="EMBL" id="JALNTZ010000002">
    <property type="protein sequence ID" value="KAJ3663275.1"/>
    <property type="molecule type" value="Genomic_DNA"/>
</dbReference>
<feature type="transmembrane region" description="Helical" evidence="1">
    <location>
        <begin position="23"/>
        <end position="41"/>
    </location>
</feature>
<evidence type="ECO:0000313" key="2">
    <source>
        <dbReference type="EMBL" id="KAJ3663275.1"/>
    </source>
</evidence>